<evidence type="ECO:0000256" key="1">
    <source>
        <dbReference type="SAM" id="SignalP"/>
    </source>
</evidence>
<gene>
    <name evidence="2" type="ORF">FPZ49_14825</name>
</gene>
<keyword evidence="1" id="KW-0732">Signal</keyword>
<comment type="caution">
    <text evidence="2">The sequence shown here is derived from an EMBL/GenBank/DDBJ whole genome shotgun (WGS) entry which is preliminary data.</text>
</comment>
<sequence>MKLKMKTASLGITMVVATMAVAFPAMAAASGTNVTIKVNGMAVESANNYFSQEGRTFVDLAAYSKLTGISYSLNKADKKATINGSTIDVELKDEAPVAALRSVVDASGAAKIEWDEQSHTAQVVYDSKLTVYGDTVSQLGECVVQNRFQVGDTIVFRMTAANSITGQLAEDAKLQVHLSTGDVLDMHFGSHPPDQPNGEKFWTATYKVTDKTPKGTLNYFVTAETASSKGEYKPFNVMPSLLTIVAADQAAPAAAQTKQ</sequence>
<dbReference type="Proteomes" id="UP000317036">
    <property type="component" value="Unassembled WGS sequence"/>
</dbReference>
<dbReference type="AlphaFoldDB" id="A0A559KAP9"/>
<organism evidence="2 3">
    <name type="scientific">Paenibacillus cremeus</name>
    <dbReference type="NCBI Taxonomy" id="2163881"/>
    <lineage>
        <taxon>Bacteria</taxon>
        <taxon>Bacillati</taxon>
        <taxon>Bacillota</taxon>
        <taxon>Bacilli</taxon>
        <taxon>Bacillales</taxon>
        <taxon>Paenibacillaceae</taxon>
        <taxon>Paenibacillus</taxon>
    </lineage>
</organism>
<feature type="chain" id="PRO_5022246482" description="Copper amine oxidase-like N-terminal domain-containing protein" evidence="1">
    <location>
        <begin position="28"/>
        <end position="259"/>
    </location>
</feature>
<dbReference type="OrthoDB" id="279535at2"/>
<evidence type="ECO:0000313" key="3">
    <source>
        <dbReference type="Proteomes" id="UP000317036"/>
    </source>
</evidence>
<name>A0A559KAP9_9BACL</name>
<reference evidence="2 3" key="1">
    <citation type="submission" date="2019-07" db="EMBL/GenBank/DDBJ databases">
        <authorList>
            <person name="Kim J."/>
        </authorList>
    </citation>
    <scope>NUCLEOTIDE SEQUENCE [LARGE SCALE GENOMIC DNA]</scope>
    <source>
        <strain evidence="2 3">JC52</strain>
    </source>
</reference>
<dbReference type="RefSeq" id="WP_144847949.1">
    <property type="nucleotide sequence ID" value="NZ_VNJI01000016.1"/>
</dbReference>
<evidence type="ECO:0000313" key="2">
    <source>
        <dbReference type="EMBL" id="TVY09210.1"/>
    </source>
</evidence>
<feature type="signal peptide" evidence="1">
    <location>
        <begin position="1"/>
        <end position="27"/>
    </location>
</feature>
<evidence type="ECO:0008006" key="4">
    <source>
        <dbReference type="Google" id="ProtNLM"/>
    </source>
</evidence>
<accession>A0A559KAP9</accession>
<keyword evidence="3" id="KW-1185">Reference proteome</keyword>
<protein>
    <recommendedName>
        <fullName evidence="4">Copper amine oxidase-like N-terminal domain-containing protein</fullName>
    </recommendedName>
</protein>
<proteinExistence type="predicted"/>
<dbReference type="EMBL" id="VNJI01000016">
    <property type="protein sequence ID" value="TVY09210.1"/>
    <property type="molecule type" value="Genomic_DNA"/>
</dbReference>